<dbReference type="Proteomes" id="UP000014760">
    <property type="component" value="Unassembled WGS sequence"/>
</dbReference>
<dbReference type="AlphaFoldDB" id="R7V758"/>
<evidence type="ECO:0000256" key="2">
    <source>
        <dbReference type="ARBA" id="ARBA00008046"/>
    </source>
</evidence>
<evidence type="ECO:0000256" key="1">
    <source>
        <dbReference type="ARBA" id="ARBA00004173"/>
    </source>
</evidence>
<dbReference type="HOGENOM" id="CLU_094727_0_0_1"/>
<evidence type="ECO:0000256" key="5">
    <source>
        <dbReference type="ARBA" id="ARBA00023274"/>
    </source>
</evidence>
<evidence type="ECO:0000256" key="6">
    <source>
        <dbReference type="ARBA" id="ARBA00035139"/>
    </source>
</evidence>
<dbReference type="PANTHER" id="PTHR13274:SF2">
    <property type="entry name" value="SMALL RIBOSOMAL SUBUNIT PROTEIN MS25"/>
    <property type="match status" value="1"/>
</dbReference>
<proteinExistence type="inferred from homology"/>
<comment type="similarity">
    <text evidence="2">Belongs to the mitochondrion-specific ribosomal protein mS25 family.</text>
</comment>
<dbReference type="Pfam" id="PF05047">
    <property type="entry name" value="L51_S25_CI-B8"/>
    <property type="match status" value="1"/>
</dbReference>
<dbReference type="PANTHER" id="PTHR13274">
    <property type="entry name" value="MITOCHONDRIAL RIBOSOMAL PROTEIN S25"/>
    <property type="match status" value="1"/>
</dbReference>
<dbReference type="GO" id="GO:0003735">
    <property type="term" value="F:structural constituent of ribosome"/>
    <property type="evidence" value="ECO:0007669"/>
    <property type="project" value="InterPro"/>
</dbReference>
<dbReference type="InterPro" id="IPR040049">
    <property type="entry name" value="Ribosomal_mS25/mL61"/>
</dbReference>
<protein>
    <recommendedName>
        <fullName evidence="6">Small ribosomal subunit protein mS25</fullName>
    </recommendedName>
    <alternativeName>
        <fullName evidence="7">28S ribosomal protein S25, mitochondrial</fullName>
    </alternativeName>
</protein>
<dbReference type="EnsemblMetazoa" id="CapteT181516">
    <property type="protein sequence ID" value="CapteP181516"/>
    <property type="gene ID" value="CapteG181516"/>
</dbReference>
<dbReference type="GO" id="GO:1990904">
    <property type="term" value="C:ribonucleoprotein complex"/>
    <property type="evidence" value="ECO:0007669"/>
    <property type="project" value="UniProtKB-KW"/>
</dbReference>
<keyword evidence="5" id="KW-0687">Ribonucleoprotein</keyword>
<evidence type="ECO:0000256" key="7">
    <source>
        <dbReference type="ARBA" id="ARBA00035369"/>
    </source>
</evidence>
<dbReference type="GO" id="GO:0005840">
    <property type="term" value="C:ribosome"/>
    <property type="evidence" value="ECO:0007669"/>
    <property type="project" value="UniProtKB-KW"/>
</dbReference>
<accession>R7V758</accession>
<evidence type="ECO:0000313" key="9">
    <source>
        <dbReference type="EMBL" id="ELU11605.1"/>
    </source>
</evidence>
<reference evidence="9 11" key="2">
    <citation type="journal article" date="2013" name="Nature">
        <title>Insights into bilaterian evolution from three spiralian genomes.</title>
        <authorList>
            <person name="Simakov O."/>
            <person name="Marletaz F."/>
            <person name="Cho S.J."/>
            <person name="Edsinger-Gonzales E."/>
            <person name="Havlak P."/>
            <person name="Hellsten U."/>
            <person name="Kuo D.H."/>
            <person name="Larsson T."/>
            <person name="Lv J."/>
            <person name="Arendt D."/>
            <person name="Savage R."/>
            <person name="Osoegawa K."/>
            <person name="de Jong P."/>
            <person name="Grimwood J."/>
            <person name="Chapman J.A."/>
            <person name="Shapiro H."/>
            <person name="Aerts A."/>
            <person name="Otillar R.P."/>
            <person name="Terry A.Y."/>
            <person name="Boore J.L."/>
            <person name="Grigoriev I.V."/>
            <person name="Lindberg D.R."/>
            <person name="Seaver E.C."/>
            <person name="Weisblat D.A."/>
            <person name="Putnam N.H."/>
            <person name="Rokhsar D.S."/>
        </authorList>
    </citation>
    <scope>NUCLEOTIDE SEQUENCE</scope>
    <source>
        <strain evidence="9 11">I ESC-2004</strain>
    </source>
</reference>
<evidence type="ECO:0000313" key="10">
    <source>
        <dbReference type="EnsemblMetazoa" id="CapteP181516"/>
    </source>
</evidence>
<dbReference type="Gene3D" id="3.40.30.10">
    <property type="entry name" value="Glutaredoxin"/>
    <property type="match status" value="1"/>
</dbReference>
<keyword evidence="11" id="KW-1185">Reference proteome</keyword>
<organism evidence="9">
    <name type="scientific">Capitella teleta</name>
    <name type="common">Polychaete worm</name>
    <dbReference type="NCBI Taxonomy" id="283909"/>
    <lineage>
        <taxon>Eukaryota</taxon>
        <taxon>Metazoa</taxon>
        <taxon>Spiralia</taxon>
        <taxon>Lophotrochozoa</taxon>
        <taxon>Annelida</taxon>
        <taxon>Polychaeta</taxon>
        <taxon>Sedentaria</taxon>
        <taxon>Scolecida</taxon>
        <taxon>Capitellidae</taxon>
        <taxon>Capitella</taxon>
    </lineage>
</organism>
<dbReference type="SMART" id="SM00916">
    <property type="entry name" value="L51_S25_CI-B8"/>
    <property type="match status" value="1"/>
</dbReference>
<name>R7V758_CAPTE</name>
<evidence type="ECO:0000259" key="8">
    <source>
        <dbReference type="SMART" id="SM00916"/>
    </source>
</evidence>
<keyword evidence="3" id="KW-0689">Ribosomal protein</keyword>
<keyword evidence="4" id="KW-0496">Mitochondrion</keyword>
<evidence type="ECO:0000313" key="11">
    <source>
        <dbReference type="Proteomes" id="UP000014760"/>
    </source>
</evidence>
<dbReference type="InterPro" id="IPR036249">
    <property type="entry name" value="Thioredoxin-like_sf"/>
</dbReference>
<dbReference type="STRING" id="283909.R7V758"/>
<dbReference type="SUPFAM" id="SSF52833">
    <property type="entry name" value="Thioredoxin-like"/>
    <property type="match status" value="1"/>
</dbReference>
<dbReference type="OMA" id="FCICEVP"/>
<dbReference type="GO" id="GO:0005739">
    <property type="term" value="C:mitochondrion"/>
    <property type="evidence" value="ECO:0007669"/>
    <property type="project" value="UniProtKB-SubCell"/>
</dbReference>
<feature type="domain" description="Ribosomal protein/NADH dehydrogenase" evidence="8">
    <location>
        <begin position="40"/>
        <end position="113"/>
    </location>
</feature>
<reference evidence="10" key="3">
    <citation type="submission" date="2015-06" db="UniProtKB">
        <authorList>
            <consortium name="EnsemblMetazoa"/>
        </authorList>
    </citation>
    <scope>IDENTIFICATION</scope>
</reference>
<dbReference type="FunCoup" id="R7V758">
    <property type="interactions" value="1032"/>
</dbReference>
<comment type="subcellular location">
    <subcellularLocation>
        <location evidence="1">Mitochondrion</location>
    </subcellularLocation>
</comment>
<evidence type="ECO:0000256" key="4">
    <source>
        <dbReference type="ARBA" id="ARBA00023128"/>
    </source>
</evidence>
<dbReference type="EMBL" id="AMQN01005692">
    <property type="status" value="NOT_ANNOTATED_CDS"/>
    <property type="molecule type" value="Genomic_DNA"/>
</dbReference>
<sequence>MPFMRGKGALRRTKEFLEKGEILLNEDIKVLLFGYTPLLKKYPHHTGLTRFIFWHLPQLKYKNPKVEMYTFKNMTPTPWIKAFLKDDSHLVIDCDSRSREDIHSHVKKVLGKSEAELLEEIQLEESRFHNPALFGFQFDRQCICEVPGQVPCPGWELFPKEMTGKYKKAQWEASRENE</sequence>
<gene>
    <name evidence="9" type="ORF">CAPTEDRAFT_181516</name>
</gene>
<dbReference type="OrthoDB" id="5919182at2759"/>
<dbReference type="EMBL" id="KB296584">
    <property type="protein sequence ID" value="ELU11605.1"/>
    <property type="molecule type" value="Genomic_DNA"/>
</dbReference>
<evidence type="ECO:0000256" key="3">
    <source>
        <dbReference type="ARBA" id="ARBA00022980"/>
    </source>
</evidence>
<reference evidence="11" key="1">
    <citation type="submission" date="2012-12" db="EMBL/GenBank/DDBJ databases">
        <authorList>
            <person name="Hellsten U."/>
            <person name="Grimwood J."/>
            <person name="Chapman J.A."/>
            <person name="Shapiro H."/>
            <person name="Aerts A."/>
            <person name="Otillar R.P."/>
            <person name="Terry A.Y."/>
            <person name="Boore J.L."/>
            <person name="Simakov O."/>
            <person name="Marletaz F."/>
            <person name="Cho S.-J."/>
            <person name="Edsinger-Gonzales E."/>
            <person name="Havlak P."/>
            <person name="Kuo D.-H."/>
            <person name="Larsson T."/>
            <person name="Lv J."/>
            <person name="Arendt D."/>
            <person name="Savage R."/>
            <person name="Osoegawa K."/>
            <person name="de Jong P."/>
            <person name="Lindberg D.R."/>
            <person name="Seaver E.C."/>
            <person name="Weisblat D.A."/>
            <person name="Putnam N.H."/>
            <person name="Grigoriev I.V."/>
            <person name="Rokhsar D.S."/>
        </authorList>
    </citation>
    <scope>NUCLEOTIDE SEQUENCE</scope>
    <source>
        <strain evidence="11">I ESC-2004</strain>
    </source>
</reference>
<dbReference type="InterPro" id="IPR007741">
    <property type="entry name" value="Ribosomal_mL43/mS25/NADH_DH"/>
</dbReference>